<name>A0A0S7XRQ5_9BACT</name>
<evidence type="ECO:0000313" key="2">
    <source>
        <dbReference type="Proteomes" id="UP000052020"/>
    </source>
</evidence>
<evidence type="ECO:0000313" key="1">
    <source>
        <dbReference type="EMBL" id="KPJ64875.1"/>
    </source>
</evidence>
<comment type="caution">
    <text evidence="1">The sequence shown here is derived from an EMBL/GenBank/DDBJ whole genome shotgun (WGS) entry which is preliminary data.</text>
</comment>
<dbReference type="EMBL" id="LIZY01000003">
    <property type="protein sequence ID" value="KPJ64875.1"/>
    <property type="molecule type" value="Genomic_DNA"/>
</dbReference>
<protein>
    <submittedName>
        <fullName evidence="1">Uncharacterized protein</fullName>
    </submittedName>
</protein>
<sequence>MSWAQLIAIKEEMRRTAQEERERDPVACPNCGQPLEYHAGKNMLHCPSGDFQVYARYRRM</sequence>
<dbReference type="AlphaFoldDB" id="A0A0S7XRQ5"/>
<gene>
    <name evidence="1" type="ORF">AMK68_00125</name>
</gene>
<dbReference type="Proteomes" id="UP000052020">
    <property type="component" value="Unassembled WGS sequence"/>
</dbReference>
<accession>A0A0S7XRQ5</accession>
<proteinExistence type="predicted"/>
<organism evidence="1 2">
    <name type="scientific">candidate division KD3-62 bacterium DG_56</name>
    <dbReference type="NCBI Taxonomy" id="1704032"/>
    <lineage>
        <taxon>Bacteria</taxon>
        <taxon>candidate division KD3-62</taxon>
    </lineage>
</organism>
<reference evidence="1 2" key="1">
    <citation type="journal article" date="2015" name="Microbiome">
        <title>Genomic resolution of linkages in carbon, nitrogen, and sulfur cycling among widespread estuary sediment bacteria.</title>
        <authorList>
            <person name="Baker B.J."/>
            <person name="Lazar C.S."/>
            <person name="Teske A.P."/>
            <person name="Dick G.J."/>
        </authorList>
    </citation>
    <scope>NUCLEOTIDE SEQUENCE [LARGE SCALE GENOMIC DNA]</scope>
    <source>
        <strain evidence="1">DG_56</strain>
    </source>
</reference>